<evidence type="ECO:0000256" key="1">
    <source>
        <dbReference type="SAM" id="Phobius"/>
    </source>
</evidence>
<dbReference type="AlphaFoldDB" id="A0AAV2ZK77"/>
<organism evidence="2 3">
    <name type="scientific">Pyxicephalus adspersus</name>
    <name type="common">African bullfrog</name>
    <dbReference type="NCBI Taxonomy" id="30357"/>
    <lineage>
        <taxon>Eukaryota</taxon>
        <taxon>Metazoa</taxon>
        <taxon>Chordata</taxon>
        <taxon>Craniata</taxon>
        <taxon>Vertebrata</taxon>
        <taxon>Euteleostomi</taxon>
        <taxon>Amphibia</taxon>
        <taxon>Batrachia</taxon>
        <taxon>Anura</taxon>
        <taxon>Neobatrachia</taxon>
        <taxon>Ranoidea</taxon>
        <taxon>Pyxicephalidae</taxon>
        <taxon>Pyxicephalinae</taxon>
        <taxon>Pyxicephalus</taxon>
    </lineage>
</organism>
<name>A0AAV2ZK77_PYXAD</name>
<keyword evidence="1" id="KW-1133">Transmembrane helix</keyword>
<evidence type="ECO:0000313" key="3">
    <source>
        <dbReference type="Proteomes" id="UP001181693"/>
    </source>
</evidence>
<keyword evidence="3" id="KW-1185">Reference proteome</keyword>
<feature type="transmembrane region" description="Helical" evidence="1">
    <location>
        <begin position="31"/>
        <end position="54"/>
    </location>
</feature>
<sequence>MMLWVALYPLLFMREILNLMAIDDMNFKLVLVGFAAVNFVAAFLLETSLDHGFFNCLRKLRRKKESKKAYKRLELQLQTQLSWPPLNQTLYPSRDKLPR</sequence>
<proteinExistence type="predicted"/>
<accession>A0AAV2ZK77</accession>
<dbReference type="EMBL" id="DYDO01000011">
    <property type="protein sequence ID" value="DBA15685.1"/>
    <property type="molecule type" value="Genomic_DNA"/>
</dbReference>
<reference evidence="2" key="1">
    <citation type="thesis" date="2020" institute="ProQuest LLC" country="789 East Eisenhower Parkway, Ann Arbor, MI, USA">
        <title>Comparative Genomics and Chromosome Evolution.</title>
        <authorList>
            <person name="Mudd A.B."/>
        </authorList>
    </citation>
    <scope>NUCLEOTIDE SEQUENCE</scope>
    <source>
        <strain evidence="2">1538</strain>
        <tissue evidence="2">Blood</tissue>
    </source>
</reference>
<keyword evidence="1" id="KW-0812">Transmembrane</keyword>
<gene>
    <name evidence="2" type="ORF">GDO54_003158</name>
</gene>
<keyword evidence="1" id="KW-0472">Membrane</keyword>
<dbReference type="Proteomes" id="UP001181693">
    <property type="component" value="Unassembled WGS sequence"/>
</dbReference>
<evidence type="ECO:0000313" key="2">
    <source>
        <dbReference type="EMBL" id="DBA15685.1"/>
    </source>
</evidence>
<comment type="caution">
    <text evidence="2">The sequence shown here is derived from an EMBL/GenBank/DDBJ whole genome shotgun (WGS) entry which is preliminary data.</text>
</comment>
<protein>
    <submittedName>
        <fullName evidence="2">Uncharacterized protein</fullName>
    </submittedName>
</protein>